<accession>A0A941E875</accession>
<sequence>MLIDATGSVVASKSIDAEVASAGEHASPITSVTVSPGLYWVGILQNASTPAKLYRASNVNGTLANMGISSAATKRFITNGSGLTSVPATITPSSNATSQYTILAGIG</sequence>
<comment type="caution">
    <text evidence="1">The sequence shown here is derived from an EMBL/GenBank/DDBJ whole genome shotgun (WGS) entry which is preliminary data.</text>
</comment>
<dbReference type="AlphaFoldDB" id="A0A941E875"/>
<reference evidence="1" key="1">
    <citation type="submission" date="2021-04" db="EMBL/GenBank/DDBJ databases">
        <title>Genome based classification of Actinospica acidithermotolerans sp. nov., an actinobacterium isolated from an Indonesian hot spring.</title>
        <authorList>
            <person name="Kusuma A.B."/>
            <person name="Putra K.E."/>
            <person name="Nafisah S."/>
            <person name="Loh J."/>
            <person name="Nouioui I."/>
            <person name="Goodfellow M."/>
        </authorList>
    </citation>
    <scope>NUCLEOTIDE SEQUENCE</scope>
    <source>
        <strain evidence="1">MGRD01-02</strain>
    </source>
</reference>
<gene>
    <name evidence="1" type="ORF">KDK95_05520</name>
</gene>
<name>A0A941E875_9ACTN</name>
<proteinExistence type="predicted"/>
<protein>
    <submittedName>
        <fullName evidence="1">Uncharacterized protein</fullName>
    </submittedName>
</protein>
<dbReference type="Proteomes" id="UP000676325">
    <property type="component" value="Unassembled WGS sequence"/>
</dbReference>
<dbReference type="RefSeq" id="WP_212516910.1">
    <property type="nucleotide sequence ID" value="NZ_JAGSOH010000008.1"/>
</dbReference>
<dbReference type="EMBL" id="JAGSOH010000008">
    <property type="protein sequence ID" value="MBR7825758.1"/>
    <property type="molecule type" value="Genomic_DNA"/>
</dbReference>
<organism evidence="1 2">
    <name type="scientific">Actinospica acidithermotolerans</name>
    <dbReference type="NCBI Taxonomy" id="2828514"/>
    <lineage>
        <taxon>Bacteria</taxon>
        <taxon>Bacillati</taxon>
        <taxon>Actinomycetota</taxon>
        <taxon>Actinomycetes</taxon>
        <taxon>Catenulisporales</taxon>
        <taxon>Actinospicaceae</taxon>
        <taxon>Actinospica</taxon>
    </lineage>
</organism>
<keyword evidence="2" id="KW-1185">Reference proteome</keyword>
<evidence type="ECO:0000313" key="2">
    <source>
        <dbReference type="Proteomes" id="UP000676325"/>
    </source>
</evidence>
<evidence type="ECO:0000313" key="1">
    <source>
        <dbReference type="EMBL" id="MBR7825758.1"/>
    </source>
</evidence>